<gene>
    <name evidence="1" type="ORF">LCGC14_1263100</name>
</gene>
<dbReference type="EMBL" id="LAZR01007018">
    <property type="protein sequence ID" value="KKM88018.1"/>
    <property type="molecule type" value="Genomic_DNA"/>
</dbReference>
<sequence length="110" mass="12881">MARLDQKGDLTMRDFFRPTSEPAKMLYDAFQEEAKKRHLARSGRCDEQSVHEWMDLERQAVWSAARDYSQQHGFRVLKLDEIQAAEEYASGHVDYGAKWAYAVARRITKK</sequence>
<proteinExistence type="predicted"/>
<name>A0A0F9L2F9_9ZZZZ</name>
<protein>
    <submittedName>
        <fullName evidence="1">Uncharacterized protein</fullName>
    </submittedName>
</protein>
<accession>A0A0F9L2F9</accession>
<dbReference type="AlphaFoldDB" id="A0A0F9L2F9"/>
<comment type="caution">
    <text evidence="1">The sequence shown here is derived from an EMBL/GenBank/DDBJ whole genome shotgun (WGS) entry which is preliminary data.</text>
</comment>
<reference evidence="1" key="1">
    <citation type="journal article" date="2015" name="Nature">
        <title>Complex archaea that bridge the gap between prokaryotes and eukaryotes.</title>
        <authorList>
            <person name="Spang A."/>
            <person name="Saw J.H."/>
            <person name="Jorgensen S.L."/>
            <person name="Zaremba-Niedzwiedzka K."/>
            <person name="Martijn J."/>
            <person name="Lind A.E."/>
            <person name="van Eijk R."/>
            <person name="Schleper C."/>
            <person name="Guy L."/>
            <person name="Ettema T.J."/>
        </authorList>
    </citation>
    <scope>NUCLEOTIDE SEQUENCE</scope>
</reference>
<organism evidence="1">
    <name type="scientific">marine sediment metagenome</name>
    <dbReference type="NCBI Taxonomy" id="412755"/>
    <lineage>
        <taxon>unclassified sequences</taxon>
        <taxon>metagenomes</taxon>
        <taxon>ecological metagenomes</taxon>
    </lineage>
</organism>
<evidence type="ECO:0000313" key="1">
    <source>
        <dbReference type="EMBL" id="KKM88018.1"/>
    </source>
</evidence>